<proteinExistence type="predicted"/>
<protein>
    <recommendedName>
        <fullName evidence="5">Myb/SANT-like domain-containing protein</fullName>
    </recommendedName>
</protein>
<sequence>METSYESLHDIVSRLVNVNPNESSIKMKFIYNSPEVSTPFEVVNDDDVQAGVGDRGSVAVKNIWKGVKLLFVPPSLVITSDLWIFINKMLVIMLSIWAGKFDMSDKRNWTLEEKDIMITILEKVVADSGRCDNGSFRSGTYEQVASKMREKIEKINITEKHVQNKIKRMKDKYSVAYDMLNMSGFGWDDTNKCVTVDSLEILKEHLKGIEIKSSTIHGSDTSLENAVNNVKEVGVGDLFPSKEELHMEINLLAIAKHFQFKMNKSTKALLVLTSNVEDCKWHVRATKLKDCESFRVRKYESDHTCSLDALCFDHRQASSILIGHCIK</sequence>
<dbReference type="InterPro" id="IPR004332">
    <property type="entry name" value="Transposase_MuDR"/>
</dbReference>
<dbReference type="EMBL" id="VAHF01000001">
    <property type="protein sequence ID" value="TXG72688.1"/>
    <property type="molecule type" value="Genomic_DNA"/>
</dbReference>
<accession>A0A5C7IUB6</accession>
<comment type="caution">
    <text evidence="3">The sequence shown here is derived from an EMBL/GenBank/DDBJ whole genome shotgun (WGS) entry which is preliminary data.</text>
</comment>
<dbReference type="OrthoDB" id="1748457at2759"/>
<evidence type="ECO:0000259" key="2">
    <source>
        <dbReference type="Pfam" id="PF12776"/>
    </source>
</evidence>
<dbReference type="AlphaFoldDB" id="A0A5C7IUB6"/>
<evidence type="ECO:0000313" key="3">
    <source>
        <dbReference type="EMBL" id="TXG72688.1"/>
    </source>
</evidence>
<gene>
    <name evidence="3" type="ORF">EZV62_001267</name>
</gene>
<dbReference type="PANTHER" id="PTHR46250:SF18">
    <property type="entry name" value="MYB_SANT-LIKE DOMAIN-CONTAINING PROTEIN"/>
    <property type="match status" value="1"/>
</dbReference>
<reference evidence="4" key="1">
    <citation type="journal article" date="2019" name="Gigascience">
        <title>De novo genome assembly of the endangered Acer yangbiense, a plant species with extremely small populations endemic to Yunnan Province, China.</title>
        <authorList>
            <person name="Yang J."/>
            <person name="Wariss H.M."/>
            <person name="Tao L."/>
            <person name="Zhang R."/>
            <person name="Yun Q."/>
            <person name="Hollingsworth P."/>
            <person name="Dao Z."/>
            <person name="Luo G."/>
            <person name="Guo H."/>
            <person name="Ma Y."/>
            <person name="Sun W."/>
        </authorList>
    </citation>
    <scope>NUCLEOTIDE SEQUENCE [LARGE SCALE GENOMIC DNA]</scope>
    <source>
        <strain evidence="4">cv. Malutang</strain>
    </source>
</reference>
<dbReference type="InterPro" id="IPR024752">
    <property type="entry name" value="Myb/SANT-like_dom"/>
</dbReference>
<name>A0A5C7IUB6_9ROSI</name>
<dbReference type="PANTHER" id="PTHR46250">
    <property type="entry name" value="MYB/SANT-LIKE DNA-BINDING DOMAIN PROTEIN-RELATED"/>
    <property type="match status" value="1"/>
</dbReference>
<evidence type="ECO:0000259" key="1">
    <source>
        <dbReference type="Pfam" id="PF03108"/>
    </source>
</evidence>
<keyword evidence="4" id="KW-1185">Reference proteome</keyword>
<dbReference type="Proteomes" id="UP000323000">
    <property type="component" value="Chromosome 1"/>
</dbReference>
<feature type="domain" description="Myb/SANT-like" evidence="2">
    <location>
        <begin position="108"/>
        <end position="196"/>
    </location>
</feature>
<evidence type="ECO:0008006" key="5">
    <source>
        <dbReference type="Google" id="ProtNLM"/>
    </source>
</evidence>
<dbReference type="Pfam" id="PF12776">
    <property type="entry name" value="Myb_DNA-bind_3"/>
    <property type="match status" value="1"/>
</dbReference>
<dbReference type="Pfam" id="PF03108">
    <property type="entry name" value="DBD_Tnp_Mut"/>
    <property type="match status" value="1"/>
</dbReference>
<feature type="domain" description="Transposase MuDR plant" evidence="1">
    <location>
        <begin position="233"/>
        <end position="296"/>
    </location>
</feature>
<organism evidence="3 4">
    <name type="scientific">Acer yangbiense</name>
    <dbReference type="NCBI Taxonomy" id="1000413"/>
    <lineage>
        <taxon>Eukaryota</taxon>
        <taxon>Viridiplantae</taxon>
        <taxon>Streptophyta</taxon>
        <taxon>Embryophyta</taxon>
        <taxon>Tracheophyta</taxon>
        <taxon>Spermatophyta</taxon>
        <taxon>Magnoliopsida</taxon>
        <taxon>eudicotyledons</taxon>
        <taxon>Gunneridae</taxon>
        <taxon>Pentapetalae</taxon>
        <taxon>rosids</taxon>
        <taxon>malvids</taxon>
        <taxon>Sapindales</taxon>
        <taxon>Sapindaceae</taxon>
        <taxon>Hippocastanoideae</taxon>
        <taxon>Acereae</taxon>
        <taxon>Acer</taxon>
    </lineage>
</organism>
<evidence type="ECO:0000313" key="4">
    <source>
        <dbReference type="Proteomes" id="UP000323000"/>
    </source>
</evidence>